<proteinExistence type="predicted"/>
<reference evidence="1 2" key="1">
    <citation type="journal article" date="2019" name="Sci. Rep.">
        <title>Orb-weaving spider Araneus ventricosus genome elucidates the spidroin gene catalogue.</title>
        <authorList>
            <person name="Kono N."/>
            <person name="Nakamura H."/>
            <person name="Ohtoshi R."/>
            <person name="Moran D.A.P."/>
            <person name="Shinohara A."/>
            <person name="Yoshida Y."/>
            <person name="Fujiwara M."/>
            <person name="Mori M."/>
            <person name="Tomita M."/>
            <person name="Arakawa K."/>
        </authorList>
    </citation>
    <scope>NUCLEOTIDE SEQUENCE [LARGE SCALE GENOMIC DNA]</scope>
</reference>
<sequence>MGPADRRWSHRLNRCGKARKADNGDQAHPTWCIGWKKIFSATADGESHTLHRIWEYPLVVRSATFTCSVSSKIIWVEDYFPAMTMSRQLFLAGYRTKGRFSILSASNE</sequence>
<organism evidence="1 2">
    <name type="scientific">Araneus ventricosus</name>
    <name type="common">Orbweaver spider</name>
    <name type="synonym">Epeira ventricosa</name>
    <dbReference type="NCBI Taxonomy" id="182803"/>
    <lineage>
        <taxon>Eukaryota</taxon>
        <taxon>Metazoa</taxon>
        <taxon>Ecdysozoa</taxon>
        <taxon>Arthropoda</taxon>
        <taxon>Chelicerata</taxon>
        <taxon>Arachnida</taxon>
        <taxon>Araneae</taxon>
        <taxon>Araneomorphae</taxon>
        <taxon>Entelegynae</taxon>
        <taxon>Araneoidea</taxon>
        <taxon>Araneidae</taxon>
        <taxon>Araneus</taxon>
    </lineage>
</organism>
<dbReference type="AlphaFoldDB" id="A0A4Y2HLN1"/>
<gene>
    <name evidence="1" type="ORF">AVEN_177130_1</name>
</gene>
<name>A0A4Y2HLN1_ARAVE</name>
<dbReference type="Proteomes" id="UP000499080">
    <property type="component" value="Unassembled WGS sequence"/>
</dbReference>
<dbReference type="EMBL" id="BGPR01002006">
    <property type="protein sequence ID" value="GBM66079.1"/>
    <property type="molecule type" value="Genomic_DNA"/>
</dbReference>
<evidence type="ECO:0000313" key="1">
    <source>
        <dbReference type="EMBL" id="GBM66079.1"/>
    </source>
</evidence>
<accession>A0A4Y2HLN1</accession>
<evidence type="ECO:0000313" key="2">
    <source>
        <dbReference type="Proteomes" id="UP000499080"/>
    </source>
</evidence>
<comment type="caution">
    <text evidence="1">The sequence shown here is derived from an EMBL/GenBank/DDBJ whole genome shotgun (WGS) entry which is preliminary data.</text>
</comment>
<keyword evidence="2" id="KW-1185">Reference proteome</keyword>
<protein>
    <submittedName>
        <fullName evidence="1">Uncharacterized protein</fullName>
    </submittedName>
</protein>